<reference evidence="2" key="1">
    <citation type="submission" date="2016-05" db="EMBL/GenBank/DDBJ databases">
        <authorList>
            <person name="Lavstsen T."/>
            <person name="Jespersen J.S."/>
        </authorList>
    </citation>
    <scope>NUCLEOTIDE SEQUENCE</scope>
    <source>
        <tissue evidence="2">Brain</tissue>
    </source>
</reference>
<protein>
    <submittedName>
        <fullName evidence="2">Tetratricopeptide repeat domain 28</fullName>
    </submittedName>
</protein>
<gene>
    <name evidence="2" type="primary">TTC28</name>
</gene>
<feature type="region of interest" description="Disordered" evidence="1">
    <location>
        <begin position="1"/>
        <end position="29"/>
    </location>
</feature>
<feature type="non-terminal residue" evidence="2">
    <location>
        <position position="1"/>
    </location>
</feature>
<dbReference type="EMBL" id="HADX01014904">
    <property type="protein sequence ID" value="SBP37136.1"/>
    <property type="molecule type" value="Transcribed_RNA"/>
</dbReference>
<evidence type="ECO:0000256" key="1">
    <source>
        <dbReference type="SAM" id="MobiDB-lite"/>
    </source>
</evidence>
<accession>A0A1A7Z451</accession>
<proteinExistence type="predicted"/>
<organism evidence="2">
    <name type="scientific">Iconisemion striatum</name>
    <dbReference type="NCBI Taxonomy" id="60296"/>
    <lineage>
        <taxon>Eukaryota</taxon>
        <taxon>Metazoa</taxon>
        <taxon>Chordata</taxon>
        <taxon>Craniata</taxon>
        <taxon>Vertebrata</taxon>
        <taxon>Euteleostomi</taxon>
        <taxon>Actinopterygii</taxon>
        <taxon>Neopterygii</taxon>
        <taxon>Teleostei</taxon>
        <taxon>Neoteleostei</taxon>
        <taxon>Acanthomorphata</taxon>
        <taxon>Ovalentaria</taxon>
        <taxon>Atherinomorphae</taxon>
        <taxon>Cyprinodontiformes</taxon>
        <taxon>Nothobranchiidae</taxon>
        <taxon>Iconisemion</taxon>
    </lineage>
</organism>
<feature type="compositionally biased region" description="Pro residues" evidence="1">
    <location>
        <begin position="1"/>
        <end position="10"/>
    </location>
</feature>
<feature type="compositionally biased region" description="Polar residues" evidence="1">
    <location>
        <begin position="16"/>
        <end position="29"/>
    </location>
</feature>
<name>A0A1A7Z451_9TELE</name>
<evidence type="ECO:0000313" key="2">
    <source>
        <dbReference type="EMBL" id="SBP37136.1"/>
    </source>
</evidence>
<dbReference type="AlphaFoldDB" id="A0A1A7Z451"/>
<reference evidence="2" key="2">
    <citation type="submission" date="2016-06" db="EMBL/GenBank/DDBJ databases">
        <title>The genome of a short-lived fish provides insights into sex chromosome evolution and the genetic control of aging.</title>
        <authorList>
            <person name="Reichwald K."/>
            <person name="Felder M."/>
            <person name="Petzold A."/>
            <person name="Koch P."/>
            <person name="Groth M."/>
            <person name="Platzer M."/>
        </authorList>
    </citation>
    <scope>NUCLEOTIDE SEQUENCE</scope>
    <source>
        <tissue evidence="2">Brain</tissue>
    </source>
</reference>
<sequence>RKTKVQPPPTRAANGPEQQTNQAGRGSAEQSGPVYAYMFVFVCSPVRLPGDEVNLTELLISLMSSIDEAILSDQMSVCVVVMEM</sequence>